<organism evidence="2 3">
    <name type="scientific">Ktedonobacter robiniae</name>
    <dbReference type="NCBI Taxonomy" id="2778365"/>
    <lineage>
        <taxon>Bacteria</taxon>
        <taxon>Bacillati</taxon>
        <taxon>Chloroflexota</taxon>
        <taxon>Ktedonobacteria</taxon>
        <taxon>Ktedonobacterales</taxon>
        <taxon>Ktedonobacteraceae</taxon>
        <taxon>Ktedonobacter</taxon>
    </lineage>
</organism>
<keyword evidence="1" id="KW-0812">Transmembrane</keyword>
<comment type="caution">
    <text evidence="2">The sequence shown here is derived from an EMBL/GenBank/DDBJ whole genome shotgun (WGS) entry which is preliminary data.</text>
</comment>
<dbReference type="Proteomes" id="UP000654345">
    <property type="component" value="Unassembled WGS sequence"/>
</dbReference>
<name>A0ABQ3V135_9CHLR</name>
<keyword evidence="1" id="KW-1133">Transmembrane helix</keyword>
<dbReference type="EMBL" id="BNJG01000003">
    <property type="protein sequence ID" value="GHO58849.1"/>
    <property type="molecule type" value="Genomic_DNA"/>
</dbReference>
<evidence type="ECO:0000256" key="1">
    <source>
        <dbReference type="SAM" id="Phobius"/>
    </source>
</evidence>
<keyword evidence="3" id="KW-1185">Reference proteome</keyword>
<reference evidence="2 3" key="1">
    <citation type="journal article" date="2021" name="Int. J. Syst. Evol. Microbiol.">
        <title>Reticulibacter mediterranei gen. nov., sp. nov., within the new family Reticulibacteraceae fam. nov., and Ktedonospora formicarum gen. nov., sp. nov., Ktedonobacter robiniae sp. nov., Dictyobacter formicarum sp. nov. and Dictyobacter arantiisoli sp. nov., belonging to the class Ktedonobacteria.</title>
        <authorList>
            <person name="Yabe S."/>
            <person name="Zheng Y."/>
            <person name="Wang C.M."/>
            <person name="Sakai Y."/>
            <person name="Abe K."/>
            <person name="Yokota A."/>
            <person name="Donadio S."/>
            <person name="Cavaletti L."/>
            <person name="Monciardini P."/>
        </authorList>
    </citation>
    <scope>NUCLEOTIDE SEQUENCE [LARGE SCALE GENOMIC DNA]</scope>
    <source>
        <strain evidence="2 3">SOSP1-30</strain>
    </source>
</reference>
<dbReference type="RefSeq" id="WP_201375093.1">
    <property type="nucleotide sequence ID" value="NZ_BNJG01000003.1"/>
</dbReference>
<gene>
    <name evidence="2" type="ORF">KSB_73240</name>
</gene>
<feature type="transmembrane region" description="Helical" evidence="1">
    <location>
        <begin position="20"/>
        <end position="42"/>
    </location>
</feature>
<protein>
    <recommendedName>
        <fullName evidence="4">DUF3592 domain-containing protein</fullName>
    </recommendedName>
</protein>
<evidence type="ECO:0000313" key="3">
    <source>
        <dbReference type="Proteomes" id="UP000654345"/>
    </source>
</evidence>
<keyword evidence="1" id="KW-0472">Membrane</keyword>
<proteinExistence type="predicted"/>
<evidence type="ECO:0000313" key="2">
    <source>
        <dbReference type="EMBL" id="GHO58849.1"/>
    </source>
</evidence>
<feature type="transmembrane region" description="Helical" evidence="1">
    <location>
        <begin position="130"/>
        <end position="154"/>
    </location>
</feature>
<sequence length="163" mass="18052">MALVNKRQTANILLPRSIHLFLTGGCILILLILLGLAGWLGVPPWLVRIGGVETGAVAKEVASCGADDYATQGDNATTAIFAFQFSDQQGKAVRETREGVCNNLYTNGEHISLWYMPQNPQSFLTDQEALWLYVFSGIWLCITALMSRFLWLLLRPLLTIPAR</sequence>
<accession>A0ABQ3V135</accession>
<evidence type="ECO:0008006" key="4">
    <source>
        <dbReference type="Google" id="ProtNLM"/>
    </source>
</evidence>